<reference evidence="2 3" key="1">
    <citation type="journal article" date="2020" name="BMC Genomics">
        <title>Intraspecific diversification of the crop wild relative Brassica cretica Lam. using demographic model selection.</title>
        <authorList>
            <person name="Kioukis A."/>
            <person name="Michalopoulou V.A."/>
            <person name="Briers L."/>
            <person name="Pirintsos S."/>
            <person name="Studholme D.J."/>
            <person name="Pavlidis P."/>
            <person name="Sarris P.F."/>
        </authorList>
    </citation>
    <scope>NUCLEOTIDE SEQUENCE [LARGE SCALE GENOMIC DNA]</scope>
    <source>
        <strain evidence="3">cv. PFS-1207/04</strain>
    </source>
</reference>
<name>A0ABQ7DWV5_BRACR</name>
<gene>
    <name evidence="2" type="ORF">DY000_02035335</name>
</gene>
<evidence type="ECO:0000256" key="1">
    <source>
        <dbReference type="SAM" id="Phobius"/>
    </source>
</evidence>
<accession>A0ABQ7DWV5</accession>
<evidence type="ECO:0008006" key="4">
    <source>
        <dbReference type="Google" id="ProtNLM"/>
    </source>
</evidence>
<sequence length="270" mass="31045">MPRTTRRSVKQRLQYIQVIQELQEEIKLLQISNEKLNGEGLDGLSYTELASLETMLKEGCRIVEEQTDKAQQELLLREIVDCDVMGKEWLDENENEDLAYQSLLARRRTAMRNKARELRLSPQDSQKEHSYNHETLMLTIECLKIEKERLRLLNQRMIGKELDGMVYLELLVFSCAIHSGMFKAEEEKNKIKRARQILGGIYERKRAGSHSSAHVNVTSPLSLGPSPVSLVPFDFGNNRYRQISGGAIIFFVTTSYYPTLQALLFAVTAY</sequence>
<keyword evidence="1" id="KW-1133">Transmembrane helix</keyword>
<organism evidence="2 3">
    <name type="scientific">Brassica cretica</name>
    <name type="common">Mustard</name>
    <dbReference type="NCBI Taxonomy" id="69181"/>
    <lineage>
        <taxon>Eukaryota</taxon>
        <taxon>Viridiplantae</taxon>
        <taxon>Streptophyta</taxon>
        <taxon>Embryophyta</taxon>
        <taxon>Tracheophyta</taxon>
        <taxon>Spermatophyta</taxon>
        <taxon>Magnoliopsida</taxon>
        <taxon>eudicotyledons</taxon>
        <taxon>Gunneridae</taxon>
        <taxon>Pentapetalae</taxon>
        <taxon>rosids</taxon>
        <taxon>malvids</taxon>
        <taxon>Brassicales</taxon>
        <taxon>Brassicaceae</taxon>
        <taxon>Brassiceae</taxon>
        <taxon>Brassica</taxon>
    </lineage>
</organism>
<evidence type="ECO:0000313" key="3">
    <source>
        <dbReference type="Proteomes" id="UP000266723"/>
    </source>
</evidence>
<dbReference type="EMBL" id="QGKV02000649">
    <property type="protein sequence ID" value="KAF3582559.1"/>
    <property type="molecule type" value="Genomic_DNA"/>
</dbReference>
<dbReference type="Proteomes" id="UP000266723">
    <property type="component" value="Unassembled WGS sequence"/>
</dbReference>
<evidence type="ECO:0000313" key="2">
    <source>
        <dbReference type="EMBL" id="KAF3582559.1"/>
    </source>
</evidence>
<feature type="transmembrane region" description="Helical" evidence="1">
    <location>
        <begin position="247"/>
        <end position="267"/>
    </location>
</feature>
<keyword evidence="1" id="KW-0472">Membrane</keyword>
<keyword evidence="1" id="KW-0812">Transmembrane</keyword>
<keyword evidence="3" id="KW-1185">Reference proteome</keyword>
<proteinExistence type="predicted"/>
<comment type="caution">
    <text evidence="2">The sequence shown here is derived from an EMBL/GenBank/DDBJ whole genome shotgun (WGS) entry which is preliminary data.</text>
</comment>
<protein>
    <recommendedName>
        <fullName evidence="4">K-box domain-containing protein</fullName>
    </recommendedName>
</protein>